<evidence type="ECO:0000313" key="2">
    <source>
        <dbReference type="Ensembl" id="ENSCVAP00000009265.1"/>
    </source>
</evidence>
<name>A0A3Q2FSC8_CYPVA</name>
<keyword evidence="1" id="KW-1133">Transmembrane helix</keyword>
<dbReference type="Proteomes" id="UP000265020">
    <property type="component" value="Unassembled WGS sequence"/>
</dbReference>
<accession>A0A3Q2FSC8</accession>
<dbReference type="OMA" id="SMFMCNG"/>
<protein>
    <submittedName>
        <fullName evidence="2">Uncharacterized protein</fullName>
    </submittedName>
</protein>
<keyword evidence="1" id="KW-0472">Membrane</keyword>
<sequence>MISSEPVLTVPDPLTAKISPTKSTVSPDMSVLSQAIWIPVMVVTLGSILALTLWFVIFRRQAKSRGATEDPLPELETLQTAEANAMYHPTHSDRNGQALQREANGHSSCHQLHLGTQMDPKWEDGFSICPDAARDGCRDGSEGLPSCSSVADHRVPLPATELGGTALVTTKTV</sequence>
<organism evidence="2 3">
    <name type="scientific">Cyprinodon variegatus</name>
    <name type="common">Sheepshead minnow</name>
    <dbReference type="NCBI Taxonomy" id="28743"/>
    <lineage>
        <taxon>Eukaryota</taxon>
        <taxon>Metazoa</taxon>
        <taxon>Chordata</taxon>
        <taxon>Craniata</taxon>
        <taxon>Vertebrata</taxon>
        <taxon>Euteleostomi</taxon>
        <taxon>Actinopterygii</taxon>
        <taxon>Neopterygii</taxon>
        <taxon>Teleostei</taxon>
        <taxon>Neoteleostei</taxon>
        <taxon>Acanthomorphata</taxon>
        <taxon>Ovalentaria</taxon>
        <taxon>Atherinomorphae</taxon>
        <taxon>Cyprinodontiformes</taxon>
        <taxon>Cyprinodontidae</taxon>
        <taxon>Cyprinodon</taxon>
    </lineage>
</organism>
<dbReference type="Ensembl" id="ENSCVAT00000000231.1">
    <property type="protein sequence ID" value="ENSCVAP00000009265.1"/>
    <property type="gene ID" value="ENSCVAG00000011202.1"/>
</dbReference>
<dbReference type="GeneTree" id="ENSGT00940000176980"/>
<feature type="transmembrane region" description="Helical" evidence="1">
    <location>
        <begin position="36"/>
        <end position="57"/>
    </location>
</feature>
<proteinExistence type="predicted"/>
<dbReference type="AlphaFoldDB" id="A0A3Q2FSC8"/>
<keyword evidence="1" id="KW-0812">Transmembrane</keyword>
<reference evidence="2" key="2">
    <citation type="submission" date="2025-09" db="UniProtKB">
        <authorList>
            <consortium name="Ensembl"/>
        </authorList>
    </citation>
    <scope>IDENTIFICATION</scope>
</reference>
<reference evidence="2" key="1">
    <citation type="submission" date="2025-08" db="UniProtKB">
        <authorList>
            <consortium name="Ensembl"/>
        </authorList>
    </citation>
    <scope>IDENTIFICATION</scope>
</reference>
<keyword evidence="3" id="KW-1185">Reference proteome</keyword>
<evidence type="ECO:0000256" key="1">
    <source>
        <dbReference type="SAM" id="Phobius"/>
    </source>
</evidence>
<evidence type="ECO:0000313" key="3">
    <source>
        <dbReference type="Proteomes" id="UP000265020"/>
    </source>
</evidence>